<protein>
    <submittedName>
        <fullName evidence="1">Uncharacterized protein</fullName>
    </submittedName>
</protein>
<dbReference type="EMBL" id="GBXM01094313">
    <property type="protein sequence ID" value="JAH14264.1"/>
    <property type="molecule type" value="Transcribed_RNA"/>
</dbReference>
<dbReference type="AlphaFoldDB" id="A0A0E9QBW2"/>
<proteinExistence type="predicted"/>
<organism evidence="1">
    <name type="scientific">Anguilla anguilla</name>
    <name type="common">European freshwater eel</name>
    <name type="synonym">Muraena anguilla</name>
    <dbReference type="NCBI Taxonomy" id="7936"/>
    <lineage>
        <taxon>Eukaryota</taxon>
        <taxon>Metazoa</taxon>
        <taxon>Chordata</taxon>
        <taxon>Craniata</taxon>
        <taxon>Vertebrata</taxon>
        <taxon>Euteleostomi</taxon>
        <taxon>Actinopterygii</taxon>
        <taxon>Neopterygii</taxon>
        <taxon>Teleostei</taxon>
        <taxon>Anguilliformes</taxon>
        <taxon>Anguillidae</taxon>
        <taxon>Anguilla</taxon>
    </lineage>
</organism>
<accession>A0A0E9QBW2</accession>
<name>A0A0E9QBW2_ANGAN</name>
<evidence type="ECO:0000313" key="1">
    <source>
        <dbReference type="EMBL" id="JAH14264.1"/>
    </source>
</evidence>
<reference evidence="1" key="1">
    <citation type="submission" date="2014-11" db="EMBL/GenBank/DDBJ databases">
        <authorList>
            <person name="Amaro Gonzalez C."/>
        </authorList>
    </citation>
    <scope>NUCLEOTIDE SEQUENCE</scope>
</reference>
<reference evidence="1" key="2">
    <citation type="journal article" date="2015" name="Fish Shellfish Immunol.">
        <title>Early steps in the European eel (Anguilla anguilla)-Vibrio vulnificus interaction in the gills: Role of the RtxA13 toxin.</title>
        <authorList>
            <person name="Callol A."/>
            <person name="Pajuelo D."/>
            <person name="Ebbesson L."/>
            <person name="Teles M."/>
            <person name="MacKenzie S."/>
            <person name="Amaro C."/>
        </authorList>
    </citation>
    <scope>NUCLEOTIDE SEQUENCE</scope>
</reference>
<sequence>MRICFSHSFFCPFCLTFSLYLFFPPCYLQKASRDLNVKRFSILHLHL</sequence>